<evidence type="ECO:0000256" key="14">
    <source>
        <dbReference type="RuleBase" id="RU003657"/>
    </source>
</evidence>
<evidence type="ECO:0000256" key="1">
    <source>
        <dbReference type="ARBA" id="ARBA00001195"/>
    </source>
</evidence>
<dbReference type="InterPro" id="IPR001192">
    <property type="entry name" value="PI-PLC_fam"/>
</dbReference>
<dbReference type="SUPFAM" id="SSF52317">
    <property type="entry name" value="Class I glutamine amidotransferase-like"/>
    <property type="match status" value="1"/>
</dbReference>
<dbReference type="SUPFAM" id="SSF51695">
    <property type="entry name" value="PLC-like phosphodiesterases"/>
    <property type="match status" value="1"/>
</dbReference>
<dbReference type="InterPro" id="IPR000909">
    <property type="entry name" value="PLipase_C_PInositol-sp_X_dom"/>
</dbReference>
<comment type="catalytic activity">
    <reaction evidence="11">
        <text>5-[(5-phospho-1-deoxy-D-ribulos-1-ylimino)methylamino]-1-(5-phospho-beta-D-ribosyl)imidazole-4-carboxamide + L-glutamine = D-erythro-1-(imidazol-4-yl)glycerol 3-phosphate + 5-amino-1-(5-phospho-beta-D-ribosyl)imidazole-4-carboxamide + L-glutamate + H(+)</text>
        <dbReference type="Rhea" id="RHEA:24793"/>
        <dbReference type="ChEBI" id="CHEBI:15378"/>
        <dbReference type="ChEBI" id="CHEBI:29985"/>
        <dbReference type="ChEBI" id="CHEBI:58278"/>
        <dbReference type="ChEBI" id="CHEBI:58359"/>
        <dbReference type="ChEBI" id="CHEBI:58475"/>
        <dbReference type="ChEBI" id="CHEBI:58525"/>
        <dbReference type="EC" id="4.3.2.10"/>
    </reaction>
</comment>
<dbReference type="InterPro" id="IPR004651">
    <property type="entry name" value="HisF"/>
</dbReference>
<dbReference type="SUPFAM" id="SSF47473">
    <property type="entry name" value="EF-hand"/>
    <property type="match status" value="1"/>
</dbReference>
<dbReference type="Gene3D" id="3.20.20.190">
    <property type="entry name" value="Phosphatidylinositol (PI) phosphodiesterase"/>
    <property type="match status" value="1"/>
</dbReference>
<evidence type="ECO:0000256" key="6">
    <source>
        <dbReference type="ARBA" id="ARBA00022963"/>
    </source>
</evidence>
<organism evidence="19">
    <name type="scientific">Candidozyma auris</name>
    <name type="common">Yeast</name>
    <name type="synonym">Candida auris</name>
    <dbReference type="NCBI Taxonomy" id="498019"/>
    <lineage>
        <taxon>Eukaryota</taxon>
        <taxon>Fungi</taxon>
        <taxon>Dikarya</taxon>
        <taxon>Ascomycota</taxon>
        <taxon>Saccharomycotina</taxon>
        <taxon>Pichiomycetes</taxon>
        <taxon>Metschnikowiaceae</taxon>
        <taxon>Candidozyma</taxon>
    </lineage>
</organism>
<dbReference type="InterPro" id="IPR001711">
    <property type="entry name" value="PLipase_C_Pinositol-sp_Y"/>
</dbReference>
<keyword evidence="9" id="KW-0807">Transducer</keyword>
<dbReference type="SMART" id="SM00149">
    <property type="entry name" value="PLCYc"/>
    <property type="match status" value="1"/>
</dbReference>
<dbReference type="CDD" id="cd04731">
    <property type="entry name" value="HisF"/>
    <property type="match status" value="1"/>
</dbReference>
<dbReference type="GO" id="GO:0048015">
    <property type="term" value="P:phosphatidylinositol-mediated signaling"/>
    <property type="evidence" value="ECO:0007669"/>
    <property type="project" value="TreeGrafter"/>
</dbReference>
<dbReference type="GO" id="GO:0016042">
    <property type="term" value="P:lipid catabolic process"/>
    <property type="evidence" value="ECO:0007669"/>
    <property type="project" value="UniProtKB-KW"/>
</dbReference>
<dbReference type="InterPro" id="IPR011992">
    <property type="entry name" value="EF-hand-dom_pair"/>
</dbReference>
<dbReference type="Pfam" id="PF00977">
    <property type="entry name" value="His_biosynth"/>
    <property type="match status" value="1"/>
</dbReference>
<dbReference type="InterPro" id="IPR029062">
    <property type="entry name" value="Class_I_gatase-like"/>
</dbReference>
<dbReference type="Pfam" id="PF00168">
    <property type="entry name" value="C2"/>
    <property type="match status" value="1"/>
</dbReference>
<dbReference type="CDD" id="cd13360">
    <property type="entry name" value="PH_PLC_fungal"/>
    <property type="match status" value="1"/>
</dbReference>
<evidence type="ECO:0000259" key="18">
    <source>
        <dbReference type="PROSITE" id="PS50008"/>
    </source>
</evidence>
<keyword evidence="4 15" id="KW-0378">Hydrolase</keyword>
<dbReference type="InterPro" id="IPR037755">
    <property type="entry name" value="Plc1_PH"/>
</dbReference>
<name>A0A8F2VX55_CANAR</name>
<evidence type="ECO:0000313" key="19">
    <source>
        <dbReference type="EMBL" id="QWW21457.1"/>
    </source>
</evidence>
<dbReference type="InterPro" id="IPR013785">
    <property type="entry name" value="Aldolase_TIM"/>
</dbReference>
<evidence type="ECO:0000259" key="17">
    <source>
        <dbReference type="PROSITE" id="PS50004"/>
    </source>
</evidence>
<evidence type="ECO:0000256" key="12">
    <source>
        <dbReference type="ARBA" id="ARBA00049534"/>
    </source>
</evidence>
<evidence type="ECO:0000256" key="7">
    <source>
        <dbReference type="ARBA" id="ARBA00023098"/>
    </source>
</evidence>
<dbReference type="InterPro" id="IPR006062">
    <property type="entry name" value="His_biosynth"/>
</dbReference>
<dbReference type="SMART" id="SM00239">
    <property type="entry name" value="C2"/>
    <property type="match status" value="1"/>
</dbReference>
<dbReference type="GO" id="GO:0051209">
    <property type="term" value="P:release of sequestered calcium ion into cytosol"/>
    <property type="evidence" value="ECO:0007669"/>
    <property type="project" value="TreeGrafter"/>
</dbReference>
<sequence length="1741" mass="197384">MKTISFIRKTNSIMSTVYIIDVESGNLRSLTNSIKHLGNYKVVYIRNHDEFEMYNEDIELLIFPGVGNFGHFVKNLDERGLMEPIKNYLATGRKLLGICVGLQCLMKSSEESRGVSGLGLLNIELSKFNKGDEQFSLKGQSKSVPHIGWSHNHRYSSPQVMATMNEPLYSIGTEDKFYFVHSYAAIIDSKVKADLLSEAEKDGWKFVFSKYGSEEFISAMSKDNFFATQFHPEKSGIAGLRVIQAFLEEKVPHTSCTNKSFVPHSGYPSRRIIACLDVRSNDDGDLVVTKGDQYDVREKSDTQSGDVRNLGKPVELATKYFEDGADEITFLNITSFRDSPLQDLPMLEVLKLAAQNIFVPLTVGGGIKDMIDPVTGEIVPALKVAELYFKSGADKVSLGSEAVTIAEEYYRNGKIKSGKSAIEQISTCFGNQAVVISVDPRRKFIKSPKDTNMQCIQIFDEEKYGPDGEEYCYYQVTSQGGRKVHEIGALELCVACEELGAGEILLNSIDHDGGNKGFNLELLKQVKESVSIPVIASSGAGAPRHFADVFEMDCGIDAALGAASKMTSVKSFDEKQLIHSIDDVNSFRVPTVFLKDGLSLLKISHKSRKRVKLRVEPSEFKFIYELPKGKIYEFLVDDIKGLYHDETAQRFREEFGISKEFERQWISVAFFNHTKKKLKTLHLIADTNYDFRRVKSIFTGFKKLKDDIAQNFFLNLNELRDSTRNMVLEKAECQPRSGRESLSLQDVVKFTKRMNINLGERLISQAFRQASRSDQISCGKLSFEQFKNFVEILNERKDLDIIWQDIMRSKASMNFEEFQDFMIHEQHEVVETGILKKWFLTFDRGYKGSWTQQDLDAFLRSRMSSPVSEPYAKEGYFSRPLNEYFILSSHNTYLLGRQVMGESSVEGYIKALQRGCRCLEIDIWNSGNDADHEPLVNHGRTFTNGISLRNVVKTIKAYAFQATQFPLILSLENHCSPESQREVISILTDTFGSMLVTEPLNTTACLPSPDSLKCRVLLKVKKTDFFTATQDDQSLMMSTSTTAASLSEGNEHQNSSLKIKLRKKTSTRAVIRPLSNLGVYIQGIKFRNFSLPESKTFNHCFSLSEKSINNILKDENKRHSLDKHNRLFLMRIYPSKIRLNSSNFNPIIYWNKGVQMVATNWQTYDLGQQLNEAMFNAPLGDGYVLKPKRLRVPVSKSNRSETTSDMNIRKRFTIRIISAHQLPKPVDWSGDINPFLSLEIIGAKYTAWNSRSNHTSIIAGNGFNPIWNETLSGTFDSESELVFLKITVLSSNSTNAIVEPQEVGLVVQNIFDVKEGYRYFQLKDIDIISASGKLRANESRSLDNSKDSDGFYDAKISRRILSLARSQQSELDNENITNSFEKENYSESDSSSARSEEDHFENSLNNASHGLEYEETQDICLENEKDRKLVDTFFGDANIGVETLADKILAKIHEKELMKETHNEGPSSNEGVLLPPKVIAAYGKIGQILSTYRHGKLPKLFKVLPTLKNWEDVLFVTNPESWTPHAVCEATKLFVSNLTANDAQIFVESVLLPKFRQCIEDSENHSLDYHLYRALKKSLYKPAAFFKGFLLPLVDDQCTLREAMIAASVLAKVSIPSLHSSVALTQLSQRDFTPARTVFIRVLLEKRYALPYQTLDDLVFYFMKFRRISAENDTPSEEDIALPVVWHKAFLAFAQRYKNDITDDQRDFLLETVRQRFHYALGPEIRRELLSGKSRLGTDDA</sequence>
<evidence type="ECO:0000256" key="10">
    <source>
        <dbReference type="ARBA" id="ARBA00023239"/>
    </source>
</evidence>
<dbReference type="PROSITE" id="PS50008">
    <property type="entry name" value="PIPLC_Y_DOMAIN"/>
    <property type="match status" value="1"/>
</dbReference>
<dbReference type="SUPFAM" id="SSF51366">
    <property type="entry name" value="Ribulose-phoshate binding barrel"/>
    <property type="match status" value="1"/>
</dbReference>
<feature type="domain" description="PI-PLC Y-box" evidence="18">
    <location>
        <begin position="1074"/>
        <end position="1191"/>
    </location>
</feature>
<dbReference type="EC" id="3.1.4.11" evidence="15"/>
<dbReference type="PROSITE" id="PS50004">
    <property type="entry name" value="C2"/>
    <property type="match status" value="1"/>
</dbReference>
<dbReference type="GO" id="GO:0000107">
    <property type="term" value="F:imidazoleglycerol-phosphate synthase activity"/>
    <property type="evidence" value="ECO:0007669"/>
    <property type="project" value="InterPro"/>
</dbReference>
<comment type="similarity">
    <text evidence="14">Belongs to the HisA/HisF family.</text>
</comment>
<evidence type="ECO:0000256" key="3">
    <source>
        <dbReference type="ARBA" id="ARBA00022605"/>
    </source>
</evidence>
<dbReference type="InterPro" id="IPR017946">
    <property type="entry name" value="PLC-like_Pdiesterase_TIM-brl"/>
</dbReference>
<dbReference type="PANTHER" id="PTHR10336:SF36">
    <property type="entry name" value="1-PHOSPHATIDYLINOSITOL 4,5-BISPHOSPHATE PHOSPHODIESTERASE BETA-4"/>
    <property type="match status" value="1"/>
</dbReference>
<dbReference type="UniPathway" id="UPA00031">
    <property type="reaction ID" value="UER00010"/>
</dbReference>
<dbReference type="InterPro" id="IPR000008">
    <property type="entry name" value="C2_dom"/>
</dbReference>
<comment type="pathway">
    <text evidence="2">Amino-acid biosynthesis; L-histidine biosynthesis; L-histidine from 5-phospho-alpha-D-ribose 1-diphosphate: step 5/9.</text>
</comment>
<dbReference type="InterPro" id="IPR017926">
    <property type="entry name" value="GATASE"/>
</dbReference>
<dbReference type="Gene3D" id="3.40.50.880">
    <property type="match status" value="1"/>
</dbReference>
<dbReference type="GO" id="GO:0004435">
    <property type="term" value="F:phosphatidylinositol-4,5-bisphosphate phospholipase C activity"/>
    <property type="evidence" value="ECO:0007669"/>
    <property type="project" value="UniProtKB-EC"/>
</dbReference>
<dbReference type="PRINTS" id="PR00390">
    <property type="entry name" value="PHPHLIPASEC"/>
</dbReference>
<dbReference type="NCBIfam" id="TIGR01855">
    <property type="entry name" value="IMP_synth_hisH"/>
    <property type="match status" value="1"/>
</dbReference>
<dbReference type="SMART" id="SM00148">
    <property type="entry name" value="PLCXc"/>
    <property type="match status" value="1"/>
</dbReference>
<dbReference type="InterPro" id="IPR007955">
    <property type="entry name" value="Bystin"/>
</dbReference>
<feature type="domain" description="C2" evidence="17">
    <location>
        <begin position="1193"/>
        <end position="1324"/>
    </location>
</feature>
<keyword evidence="5" id="KW-0315">Glutamine amidotransferase</keyword>
<reference evidence="19" key="1">
    <citation type="submission" date="2021-06" db="EMBL/GenBank/DDBJ databases">
        <title>Candida auris outbreak in lebanese hospital.</title>
        <authorList>
            <person name="Finianos M."/>
        </authorList>
    </citation>
    <scope>NUCLEOTIDE SEQUENCE</scope>
    <source>
        <strain evidence="19">CA7LBN</strain>
    </source>
</reference>
<protein>
    <recommendedName>
        <fullName evidence="15">Phosphoinositide phospholipase C</fullName>
        <ecNumber evidence="15">3.1.4.11</ecNumber>
    </recommendedName>
</protein>
<evidence type="ECO:0000256" key="16">
    <source>
        <dbReference type="SAM" id="MobiDB-lite"/>
    </source>
</evidence>
<keyword evidence="10" id="KW-0456">Lyase</keyword>
<dbReference type="SUPFAM" id="SSF49562">
    <property type="entry name" value="C2 domain (Calcium/lipid-binding domain, CaLB)"/>
    <property type="match status" value="1"/>
</dbReference>
<feature type="region of interest" description="Disordered" evidence="16">
    <location>
        <begin position="1372"/>
        <end position="1408"/>
    </location>
</feature>
<dbReference type="Gene3D" id="2.60.40.150">
    <property type="entry name" value="C2 domain"/>
    <property type="match status" value="1"/>
</dbReference>
<dbReference type="CDD" id="cd00275">
    <property type="entry name" value="C2_PLC_like"/>
    <property type="match status" value="1"/>
</dbReference>
<dbReference type="PANTHER" id="PTHR10336">
    <property type="entry name" value="PHOSPHOINOSITIDE-SPECIFIC PHOSPHOLIPASE C FAMILY PROTEIN"/>
    <property type="match status" value="1"/>
</dbReference>
<dbReference type="PROSITE" id="PS51273">
    <property type="entry name" value="GATASE_TYPE_1"/>
    <property type="match status" value="1"/>
</dbReference>
<dbReference type="CDD" id="cd08598">
    <property type="entry name" value="PI-PLC1c_yeast"/>
    <property type="match status" value="1"/>
</dbReference>
<evidence type="ECO:0000256" key="11">
    <source>
        <dbReference type="ARBA" id="ARBA00047838"/>
    </source>
</evidence>
<dbReference type="Pfam" id="PF00117">
    <property type="entry name" value="GATase"/>
    <property type="match status" value="1"/>
</dbReference>
<accession>A0A8F2VX55</accession>
<dbReference type="Gene3D" id="3.20.20.70">
    <property type="entry name" value="Aldolase class I"/>
    <property type="match status" value="1"/>
</dbReference>
<keyword evidence="8 14" id="KW-0368">Histidine biosynthesis</keyword>
<evidence type="ECO:0000256" key="8">
    <source>
        <dbReference type="ARBA" id="ARBA00023102"/>
    </source>
</evidence>
<dbReference type="InterPro" id="IPR011060">
    <property type="entry name" value="RibuloseP-bd_barrel"/>
</dbReference>
<dbReference type="Proteomes" id="UP000825438">
    <property type="component" value="Chromosome I"/>
</dbReference>
<proteinExistence type="inferred from homology"/>
<dbReference type="GO" id="GO:0000105">
    <property type="term" value="P:L-histidine biosynthetic process"/>
    <property type="evidence" value="ECO:0007669"/>
    <property type="project" value="UniProtKB-UniPathway"/>
</dbReference>
<dbReference type="GO" id="GO:0004359">
    <property type="term" value="F:glutaminase activity"/>
    <property type="evidence" value="ECO:0007669"/>
    <property type="project" value="UniProtKB-EC"/>
</dbReference>
<evidence type="ECO:0000256" key="9">
    <source>
        <dbReference type="ARBA" id="ARBA00023224"/>
    </source>
</evidence>
<evidence type="ECO:0000256" key="2">
    <source>
        <dbReference type="ARBA" id="ARBA00005091"/>
    </source>
</evidence>
<dbReference type="Pfam" id="PF00387">
    <property type="entry name" value="PI-PLC-Y"/>
    <property type="match status" value="1"/>
</dbReference>
<dbReference type="InterPro" id="IPR035892">
    <property type="entry name" value="C2_domain_sf"/>
</dbReference>
<keyword evidence="6 15" id="KW-0442">Lipid degradation</keyword>
<dbReference type="InterPro" id="IPR010139">
    <property type="entry name" value="Imidazole-glycPsynth_HisH"/>
</dbReference>
<keyword evidence="3 14" id="KW-0028">Amino-acid biosynthesis</keyword>
<dbReference type="GO" id="GO:0016829">
    <property type="term" value="F:lyase activity"/>
    <property type="evidence" value="ECO:0007669"/>
    <property type="project" value="UniProtKB-KW"/>
</dbReference>
<dbReference type="FunFam" id="3.20.20.190:FF:000039">
    <property type="entry name" value="Phosphoinositide phospholipase C"/>
    <property type="match status" value="1"/>
</dbReference>
<dbReference type="PROSITE" id="PS50007">
    <property type="entry name" value="PIPLC_X_DOMAIN"/>
    <property type="match status" value="1"/>
</dbReference>
<comment type="catalytic activity">
    <reaction evidence="12">
        <text>L-glutamine + H2O = L-glutamate + NH4(+)</text>
        <dbReference type="Rhea" id="RHEA:15889"/>
        <dbReference type="ChEBI" id="CHEBI:15377"/>
        <dbReference type="ChEBI" id="CHEBI:28938"/>
        <dbReference type="ChEBI" id="CHEBI:29985"/>
        <dbReference type="ChEBI" id="CHEBI:58359"/>
        <dbReference type="EC" id="3.5.1.2"/>
    </reaction>
</comment>
<evidence type="ECO:0000256" key="5">
    <source>
        <dbReference type="ARBA" id="ARBA00022962"/>
    </source>
</evidence>
<comment type="function">
    <text evidence="13">The production of the second messenger molecules diacylglycerol (DAG) and inositol 1,4,5-trisphosphate (IP3) is mediated by activated phosphatidylinositol-specific phospholipase C enzymes.</text>
</comment>
<evidence type="ECO:0000256" key="4">
    <source>
        <dbReference type="ARBA" id="ARBA00022801"/>
    </source>
</evidence>
<gene>
    <name evidence="19" type="ORF">CA7LBN_000203</name>
</gene>
<dbReference type="EMBL" id="CP076749">
    <property type="protein sequence ID" value="QWW21457.1"/>
    <property type="molecule type" value="Genomic_DNA"/>
</dbReference>
<dbReference type="CDD" id="cd01748">
    <property type="entry name" value="GATase1_IGP_Synthase"/>
    <property type="match status" value="1"/>
</dbReference>
<comment type="catalytic activity">
    <reaction evidence="1 15">
        <text>a 1,2-diacyl-sn-glycero-3-phospho-(1D-myo-inositol-4,5-bisphosphate) + H2O = 1D-myo-inositol 1,4,5-trisphosphate + a 1,2-diacyl-sn-glycerol + H(+)</text>
        <dbReference type="Rhea" id="RHEA:33179"/>
        <dbReference type="ChEBI" id="CHEBI:15377"/>
        <dbReference type="ChEBI" id="CHEBI:15378"/>
        <dbReference type="ChEBI" id="CHEBI:17815"/>
        <dbReference type="ChEBI" id="CHEBI:58456"/>
        <dbReference type="ChEBI" id="CHEBI:203600"/>
        <dbReference type="EC" id="3.1.4.11"/>
    </reaction>
</comment>
<evidence type="ECO:0000256" key="15">
    <source>
        <dbReference type="RuleBase" id="RU361133"/>
    </source>
</evidence>
<evidence type="ECO:0000256" key="13">
    <source>
        <dbReference type="ARBA" id="ARBA00059664"/>
    </source>
</evidence>
<dbReference type="Pfam" id="PF00388">
    <property type="entry name" value="PI-PLC-X"/>
    <property type="match status" value="1"/>
</dbReference>
<keyword evidence="7 15" id="KW-0443">Lipid metabolism</keyword>
<dbReference type="Pfam" id="PF05291">
    <property type="entry name" value="Bystin"/>
    <property type="match status" value="1"/>
</dbReference>